<sequence length="214" mass="23259">MTASAIHTDTVNITLNGLTLPGNLSVPENATGIVIFSHGSGSSRYSPRNNYVAEILQNTGLATLLFDLLTAEEDENYENRFNIDLLSIRLIDVTHWVQSYQKTKGLNIGYFGASTGSASALKAAAFYGHDIGAVVSRGGRPDLAMAALPKVLAPTLLLVGGWDKEVIQLNEKAYQNLKCEKKLVIIPQASHLFKEPGKLNEVAQQTADWFSTRI</sequence>
<accession>A0A4Q8QDF3</accession>
<dbReference type="SUPFAM" id="SSF53474">
    <property type="entry name" value="alpha/beta-Hydrolases"/>
    <property type="match status" value="1"/>
</dbReference>
<reference evidence="1 2" key="1">
    <citation type="submission" date="2019-02" db="EMBL/GenBank/DDBJ databases">
        <title>Draft genome sequence of Muricauda sp. 176CP4-71.</title>
        <authorList>
            <person name="Park J.-S."/>
        </authorList>
    </citation>
    <scope>NUCLEOTIDE SEQUENCE [LARGE SCALE GENOMIC DNA]</scope>
    <source>
        <strain evidence="1 2">176CP4-71</strain>
    </source>
</reference>
<evidence type="ECO:0000313" key="1">
    <source>
        <dbReference type="EMBL" id="TAI48425.1"/>
    </source>
</evidence>
<dbReference type="RefSeq" id="WP_130608424.1">
    <property type="nucleotide sequence ID" value="NZ_SGIU01000001.1"/>
</dbReference>
<dbReference type="InterPro" id="IPR029058">
    <property type="entry name" value="AB_hydrolase_fold"/>
</dbReference>
<comment type="caution">
    <text evidence="1">The sequence shown here is derived from an EMBL/GenBank/DDBJ whole genome shotgun (WGS) entry which is preliminary data.</text>
</comment>
<dbReference type="Proteomes" id="UP000291981">
    <property type="component" value="Unassembled WGS sequence"/>
</dbReference>
<dbReference type="Gene3D" id="3.40.50.1820">
    <property type="entry name" value="alpha/beta hydrolase"/>
    <property type="match status" value="1"/>
</dbReference>
<dbReference type="GO" id="GO:0016787">
    <property type="term" value="F:hydrolase activity"/>
    <property type="evidence" value="ECO:0007669"/>
    <property type="project" value="UniProtKB-KW"/>
</dbReference>
<keyword evidence="1" id="KW-0378">Hydrolase</keyword>
<protein>
    <submittedName>
        <fullName evidence="1">Alpha/beta hydrolase</fullName>
    </submittedName>
</protein>
<evidence type="ECO:0000313" key="2">
    <source>
        <dbReference type="Proteomes" id="UP000291981"/>
    </source>
</evidence>
<keyword evidence="2" id="KW-1185">Reference proteome</keyword>
<proteinExistence type="predicted"/>
<dbReference type="OrthoDB" id="9810066at2"/>
<name>A0A4Q8QDF3_9FLAO</name>
<gene>
    <name evidence="1" type="ORF">EW142_01055</name>
</gene>
<organism evidence="1 2">
    <name type="scientific">Flagellimonas allohymeniacidonis</name>
    <dbReference type="NCBI Taxonomy" id="2517819"/>
    <lineage>
        <taxon>Bacteria</taxon>
        <taxon>Pseudomonadati</taxon>
        <taxon>Bacteroidota</taxon>
        <taxon>Flavobacteriia</taxon>
        <taxon>Flavobacteriales</taxon>
        <taxon>Flavobacteriaceae</taxon>
        <taxon>Flagellimonas</taxon>
    </lineage>
</organism>
<dbReference type="AlphaFoldDB" id="A0A4Q8QDF3"/>
<dbReference type="EMBL" id="SGIU01000001">
    <property type="protein sequence ID" value="TAI48425.1"/>
    <property type="molecule type" value="Genomic_DNA"/>
</dbReference>